<keyword evidence="1" id="KW-0808">Transferase</keyword>
<keyword evidence="1" id="KW-0548">Nucleotidyltransferase</keyword>
<dbReference type="SUPFAM" id="SSF52540">
    <property type="entry name" value="P-loop containing nucleoside triphosphate hydrolases"/>
    <property type="match status" value="1"/>
</dbReference>
<dbReference type="EC" id="2.7.7.7" evidence="1"/>
<keyword evidence="2" id="KW-1185">Reference proteome</keyword>
<organism evidence="1 2">
    <name type="scientific">Desulfovibrio piger</name>
    <dbReference type="NCBI Taxonomy" id="901"/>
    <lineage>
        <taxon>Bacteria</taxon>
        <taxon>Pseudomonadati</taxon>
        <taxon>Thermodesulfobacteriota</taxon>
        <taxon>Desulfovibrionia</taxon>
        <taxon>Desulfovibrionales</taxon>
        <taxon>Desulfovibrionaceae</taxon>
        <taxon>Desulfovibrio</taxon>
    </lineage>
</organism>
<evidence type="ECO:0000313" key="2">
    <source>
        <dbReference type="Proteomes" id="UP000186323"/>
    </source>
</evidence>
<accession>A0A1K1LGM0</accession>
<gene>
    <name evidence="1" type="ORF">DESPIGER_2033</name>
</gene>
<dbReference type="Gene3D" id="3.40.50.300">
    <property type="entry name" value="P-loop containing nucleotide triphosphate hydrolases"/>
    <property type="match status" value="1"/>
</dbReference>
<dbReference type="OrthoDB" id="9811073at2"/>
<dbReference type="Pfam" id="PF13177">
    <property type="entry name" value="DNA_pol3_delta2"/>
    <property type="match status" value="1"/>
</dbReference>
<dbReference type="KEGG" id="dpg:DESPIGER_2033"/>
<dbReference type="EMBL" id="LT630450">
    <property type="protein sequence ID" value="SFV73857.1"/>
    <property type="molecule type" value="Genomic_DNA"/>
</dbReference>
<dbReference type="InterPro" id="IPR027417">
    <property type="entry name" value="P-loop_NTPase"/>
</dbReference>
<proteinExistence type="predicted"/>
<dbReference type="Proteomes" id="UP000186323">
    <property type="component" value="Chromosome I"/>
</dbReference>
<protein>
    <submittedName>
        <fullName evidence="1">DNA polymerase III delta prime subunit</fullName>
        <ecNumber evidence="1">2.7.7.7</ecNumber>
    </submittedName>
</protein>
<dbReference type="RefSeq" id="WP_072336163.1">
    <property type="nucleotide sequence ID" value="NZ_CALJDE010000034.1"/>
</dbReference>
<sequence>MPLFQDISTPDFDRIREVLHRLSANPPQVLLLEGGTGPQRLAAARYWAACVNCPQPGSGGGPCLICPTCMQIDAGEHLDVLAYDGRISNADDEAHPGPIRALNMDNIRELKQKLRDAPHGQGRRVVLLMGVEQNRSNAANALLKALEEPSPSSCFVLLAAQREQLLPTLVSRSLCLTLPWPDSLSRDPALQPWEEALALFITSGRGLFERTGARNALDARLAGQILLACQKSMSRVMSGNDDALCPLDTALALLPREKRVQCCFWFNEAQEALGFNVTPARVLEALAARLHVTRMGD</sequence>
<dbReference type="GO" id="GO:0003887">
    <property type="term" value="F:DNA-directed DNA polymerase activity"/>
    <property type="evidence" value="ECO:0007669"/>
    <property type="project" value="UniProtKB-EC"/>
</dbReference>
<name>A0A1K1LGM0_9BACT</name>
<dbReference type="AlphaFoldDB" id="A0A1K1LGM0"/>
<reference evidence="2" key="1">
    <citation type="submission" date="2016-10" db="EMBL/GenBank/DDBJ databases">
        <authorList>
            <person name="Wegmann U."/>
        </authorList>
    </citation>
    <scope>NUCLEOTIDE SEQUENCE [LARGE SCALE GENOMIC DNA]</scope>
</reference>
<evidence type="ECO:0000313" key="1">
    <source>
        <dbReference type="EMBL" id="SFV73857.1"/>
    </source>
</evidence>